<proteinExistence type="predicted"/>
<dbReference type="AlphaFoldDB" id="G5SM92"/>
<sequence length="43" mass="5062">MVYLSRGGSWWPNLSRMAVWPSVFSWQTPILSKGDFLYLNLTR</sequence>
<reference evidence="1 2" key="1">
    <citation type="submission" date="2011-03" db="EMBL/GenBank/DDBJ databases">
        <authorList>
            <person name="Weinstock G."/>
            <person name="Sodergren E."/>
            <person name="Clifton S."/>
            <person name="Fulton L."/>
            <person name="Fulton B."/>
            <person name="Courtney L."/>
            <person name="Fronick C."/>
            <person name="Harrison M."/>
            <person name="Strong C."/>
            <person name="Farmer C."/>
            <person name="Delahaunty K."/>
            <person name="Markovic C."/>
            <person name="Hall O."/>
            <person name="Minx P."/>
            <person name="Tomlinson C."/>
            <person name="Mitreva M."/>
            <person name="Hou S."/>
            <person name="Chen J."/>
            <person name="Wollam A."/>
            <person name="Pepin K.H."/>
            <person name="Johnson M."/>
            <person name="Bhonagiri V."/>
            <person name="Zhang X."/>
            <person name="Suruliraj S."/>
            <person name="Warren W."/>
            <person name="Chinwalla A."/>
            <person name="Mardis E.R."/>
            <person name="Wilson R.K."/>
        </authorList>
    </citation>
    <scope>NUCLEOTIDE SEQUENCE [LARGE SCALE GENOMIC DNA]</scope>
    <source>
        <strain evidence="1 2">YIT 11840</strain>
    </source>
</reference>
<dbReference type="HOGENOM" id="CLU_3237126_0_0_10"/>
<accession>G5SM92</accession>
<name>G5SM92_9BACT</name>
<keyword evidence="2" id="KW-1185">Reference proteome</keyword>
<organism evidence="1 2">
    <name type="scientific">Paraprevotella clara YIT 11840</name>
    <dbReference type="NCBI Taxonomy" id="762968"/>
    <lineage>
        <taxon>Bacteria</taxon>
        <taxon>Pseudomonadati</taxon>
        <taxon>Bacteroidota</taxon>
        <taxon>Bacteroidia</taxon>
        <taxon>Bacteroidales</taxon>
        <taxon>Prevotellaceae</taxon>
        <taxon>Paraprevotella</taxon>
    </lineage>
</organism>
<dbReference type="EMBL" id="AFFY01000005">
    <property type="protein sequence ID" value="EHH01650.1"/>
    <property type="molecule type" value="Genomic_DNA"/>
</dbReference>
<protein>
    <submittedName>
        <fullName evidence="1">Uncharacterized protein</fullName>
    </submittedName>
</protein>
<dbReference type="STRING" id="762968.HMPREF9441_00466"/>
<evidence type="ECO:0000313" key="1">
    <source>
        <dbReference type="EMBL" id="EHH01650.1"/>
    </source>
</evidence>
<evidence type="ECO:0000313" key="2">
    <source>
        <dbReference type="Proteomes" id="UP000003598"/>
    </source>
</evidence>
<gene>
    <name evidence="1" type="ORF">HMPREF9441_00466</name>
</gene>
<comment type="caution">
    <text evidence="1">The sequence shown here is derived from an EMBL/GenBank/DDBJ whole genome shotgun (WGS) entry which is preliminary data.</text>
</comment>
<dbReference type="Proteomes" id="UP000003598">
    <property type="component" value="Unassembled WGS sequence"/>
</dbReference>